<feature type="transmembrane region" description="Helical" evidence="1">
    <location>
        <begin position="366"/>
        <end position="382"/>
    </location>
</feature>
<protein>
    <submittedName>
        <fullName evidence="2">Exopolysaccharide xanthan biosynthesis polymerase GumE</fullName>
    </submittedName>
</protein>
<gene>
    <name evidence="2" type="primary">gumE</name>
    <name evidence="2" type="ordered locus">PXO_01395</name>
</gene>
<evidence type="ECO:0000313" key="3">
    <source>
        <dbReference type="Proteomes" id="UP000001740"/>
    </source>
</evidence>
<feature type="transmembrane region" description="Helical" evidence="1">
    <location>
        <begin position="329"/>
        <end position="354"/>
    </location>
</feature>
<evidence type="ECO:0000313" key="2">
    <source>
        <dbReference type="EMBL" id="ACD59984.1"/>
    </source>
</evidence>
<dbReference type="EMBL" id="CP000967">
    <property type="protein sequence ID" value="ACD59984.1"/>
    <property type="molecule type" value="Genomic_DNA"/>
</dbReference>
<feature type="transmembrane region" description="Helical" evidence="1">
    <location>
        <begin position="20"/>
        <end position="39"/>
    </location>
</feature>
<accession>A0A0K0GMH9</accession>
<proteinExistence type="predicted"/>
<organism evidence="2 3">
    <name type="scientific">Xanthomonas oryzae pv. oryzae (strain PXO99A)</name>
    <dbReference type="NCBI Taxonomy" id="360094"/>
    <lineage>
        <taxon>Bacteria</taxon>
        <taxon>Pseudomonadati</taxon>
        <taxon>Pseudomonadota</taxon>
        <taxon>Gammaproteobacteria</taxon>
        <taxon>Lysobacterales</taxon>
        <taxon>Lysobacteraceae</taxon>
        <taxon>Xanthomonas</taxon>
    </lineage>
</organism>
<evidence type="ECO:0000256" key="1">
    <source>
        <dbReference type="SAM" id="Phobius"/>
    </source>
</evidence>
<sequence length="433" mass="48328">MLIRMREETRVRWHNLLIELTLLVGVGYNLVLAFVNANVFTVRPVITYAVEVMVYAACFLLGLGSLSRKRIALIVSGLGFIVALMFVRFLVNWQIDPKFFRDALVVFAFVVLGSAYTGSVPKLFIRMTIIVSLVAAFELAMPVKYGDLINPKSFFVNARGMSAEGFWNEDSNLFVSATRPGERNFLPGSNLPRASSMFIEPVTMGNYICFFTAIVLVFWRWMRPAALILSVGLIGFMIVASDGRLAAGTCVLMVLLSPLLKRLDQRLAFLVFLLVIMSAWLLVWVTGITAYQDTTMGRVFFTVYSMNNLSFESWMGLDFDQAYRYFDSGISYFIASQSIVGVLAFLLSYSFLLLMPSKEGQLFKNLAIFAFALSLLVSNGYFSIKTSALWWFVCGCMWHMLPPWSASGTQTALIKDDPTADGAQLLLPAGAAR</sequence>
<dbReference type="HOGENOM" id="CLU_052041_0_0_6"/>
<dbReference type="KEGG" id="xop:PXO_01395"/>
<keyword evidence="1" id="KW-0812">Transmembrane</keyword>
<feature type="transmembrane region" description="Helical" evidence="1">
    <location>
        <begin position="71"/>
        <end position="93"/>
    </location>
</feature>
<dbReference type="AlphaFoldDB" id="A0A0K0GMH9"/>
<dbReference type="Proteomes" id="UP000001740">
    <property type="component" value="Chromosome"/>
</dbReference>
<keyword evidence="1" id="KW-1133">Transmembrane helix</keyword>
<feature type="transmembrane region" description="Helical" evidence="1">
    <location>
        <begin position="45"/>
        <end position="64"/>
    </location>
</feature>
<dbReference type="eggNOG" id="ENOG5032QUI">
    <property type="taxonomic scope" value="Bacteria"/>
</dbReference>
<name>A0A0K0GMH9_XANOP</name>
<keyword evidence="1" id="KW-0472">Membrane</keyword>
<feature type="transmembrane region" description="Helical" evidence="1">
    <location>
        <begin position="198"/>
        <end position="219"/>
    </location>
</feature>
<feature type="transmembrane region" description="Helical" evidence="1">
    <location>
        <begin position="267"/>
        <end position="287"/>
    </location>
</feature>
<feature type="transmembrane region" description="Helical" evidence="1">
    <location>
        <begin position="99"/>
        <end position="116"/>
    </location>
</feature>
<reference evidence="2 3" key="1">
    <citation type="journal article" date="2008" name="BMC Genomics">
        <title>Genome sequence and rapid evolution of the rice pathogen Xanthomonas oryzae pv. oryzae PXO99A.</title>
        <authorList>
            <person name="Salzberg S.L."/>
            <person name="Sommer D.D."/>
            <person name="Schatz M.C."/>
            <person name="Phillippy A.M."/>
            <person name="Rabinowicz P.D."/>
            <person name="Tsuge S."/>
            <person name="Furutani A."/>
            <person name="Ochiai H."/>
            <person name="Delcher A.L."/>
            <person name="Kelley D."/>
            <person name="Madupu R."/>
            <person name="Puiu D."/>
            <person name="Radune D."/>
            <person name="Shumway M."/>
            <person name="Trapnell C."/>
            <person name="Aparna G."/>
            <person name="Jha G."/>
            <person name="Pandey A."/>
            <person name="Patil P.B."/>
            <person name="Ishihara H."/>
            <person name="Meyer D.F."/>
            <person name="Szurek B."/>
            <person name="Verdier V."/>
            <person name="Koebnik R."/>
            <person name="Dow J.M."/>
            <person name="Ryan R.P."/>
            <person name="Hirata H."/>
            <person name="Tsuyumu S."/>
            <person name="Won Lee S."/>
            <person name="Seo Y.S."/>
            <person name="Sriariyanum M."/>
            <person name="Ronald P.C."/>
            <person name="Sonti R.V."/>
            <person name="Van Sluys M.A."/>
            <person name="Leach J.E."/>
            <person name="White F.F."/>
            <person name="Bogdanove A.J."/>
        </authorList>
    </citation>
    <scope>NUCLEOTIDE SEQUENCE [LARGE SCALE GENOMIC DNA]</scope>
    <source>
        <strain evidence="2 3">PXO99A</strain>
    </source>
</reference>
<feature type="transmembrane region" description="Helical" evidence="1">
    <location>
        <begin position="226"/>
        <end position="255"/>
    </location>
</feature>